<dbReference type="PROSITE" id="PS00041">
    <property type="entry name" value="HTH_ARAC_FAMILY_1"/>
    <property type="match status" value="1"/>
</dbReference>
<evidence type="ECO:0000313" key="6">
    <source>
        <dbReference type="Proteomes" id="UP001198893"/>
    </source>
</evidence>
<dbReference type="SUPFAM" id="SSF51215">
    <property type="entry name" value="Regulatory protein AraC"/>
    <property type="match status" value="1"/>
</dbReference>
<dbReference type="InterPro" id="IPR037923">
    <property type="entry name" value="HTH-like"/>
</dbReference>
<organism evidence="5 6">
    <name type="scientific">Roseburia amylophila</name>
    <dbReference type="NCBI Taxonomy" id="2981794"/>
    <lineage>
        <taxon>Bacteria</taxon>
        <taxon>Bacillati</taxon>
        <taxon>Bacillota</taxon>
        <taxon>Clostridia</taxon>
        <taxon>Lachnospirales</taxon>
        <taxon>Lachnospiraceae</taxon>
        <taxon>Roseburia</taxon>
    </lineage>
</organism>
<dbReference type="InterPro" id="IPR018062">
    <property type="entry name" value="HTH_AraC-typ_CS"/>
</dbReference>
<evidence type="ECO:0000256" key="2">
    <source>
        <dbReference type="ARBA" id="ARBA00023125"/>
    </source>
</evidence>
<dbReference type="PROSITE" id="PS01124">
    <property type="entry name" value="HTH_ARAC_FAMILY_2"/>
    <property type="match status" value="1"/>
</dbReference>
<accession>A0AAW4WKK0</accession>
<sequence>MNSLFEYSDRLNAPFECFLFDTRIHSFPIRSHWHYFVEILYMLEGTAIINCDDDTYVLEEGDMTLFLPQAIHSIYTATEQPLVYYVMKFDLNQLAPSGNALSTTFSGINFVSLFNLAKGDSHAPKYFSKAMLTDYPIAGIFSSCEHEMQQQEYGYRILVQSQINSLLTFILRIWRAQGFNTDKALAIPQNTEEASIHSITEYIDAHAQEPLKVEDLARMCNMSYSYFAKSFRELYGQSCKKYIEFIRLCKAEDLLLFTNLDLNYISQETGFSDCSHFIKAFRSKHKMTPKQYRKEHSS</sequence>
<dbReference type="Gene3D" id="2.60.120.10">
    <property type="entry name" value="Jelly Rolls"/>
    <property type="match status" value="1"/>
</dbReference>
<dbReference type="Pfam" id="PF12833">
    <property type="entry name" value="HTH_18"/>
    <property type="match status" value="1"/>
</dbReference>
<dbReference type="InterPro" id="IPR003313">
    <property type="entry name" value="AraC-bd"/>
</dbReference>
<dbReference type="EMBL" id="JAJEQW010000018">
    <property type="protein sequence ID" value="MCC2243265.1"/>
    <property type="molecule type" value="Genomic_DNA"/>
</dbReference>
<dbReference type="Pfam" id="PF02311">
    <property type="entry name" value="AraC_binding"/>
    <property type="match status" value="1"/>
</dbReference>
<dbReference type="InterPro" id="IPR014710">
    <property type="entry name" value="RmlC-like_jellyroll"/>
</dbReference>
<gene>
    <name evidence="5" type="ORF">LKD47_13360</name>
</gene>
<evidence type="ECO:0000313" key="5">
    <source>
        <dbReference type="EMBL" id="MCC2243265.1"/>
    </source>
</evidence>
<feature type="domain" description="HTH araC/xylS-type" evidence="4">
    <location>
        <begin position="197"/>
        <end position="295"/>
    </location>
</feature>
<dbReference type="AlphaFoldDB" id="A0AAW4WKK0"/>
<reference evidence="5" key="1">
    <citation type="submission" date="2021-10" db="EMBL/GenBank/DDBJ databases">
        <title>Anaerobic single-cell dispensing facilitates the cultivation of human gut bacteria.</title>
        <authorList>
            <person name="Afrizal A."/>
        </authorList>
    </citation>
    <scope>NUCLEOTIDE SEQUENCE</scope>
    <source>
        <strain evidence="5">CLA-AA-H204</strain>
    </source>
</reference>
<keyword evidence="1" id="KW-0805">Transcription regulation</keyword>
<dbReference type="PANTHER" id="PTHR43280:SF2">
    <property type="entry name" value="HTH-TYPE TRANSCRIPTIONAL REGULATOR EXSA"/>
    <property type="match status" value="1"/>
</dbReference>
<dbReference type="InterPro" id="IPR018060">
    <property type="entry name" value="HTH_AraC"/>
</dbReference>
<proteinExistence type="predicted"/>
<dbReference type="PANTHER" id="PTHR43280">
    <property type="entry name" value="ARAC-FAMILY TRANSCRIPTIONAL REGULATOR"/>
    <property type="match status" value="1"/>
</dbReference>
<evidence type="ECO:0000256" key="1">
    <source>
        <dbReference type="ARBA" id="ARBA00023015"/>
    </source>
</evidence>
<comment type="caution">
    <text evidence="5">The sequence shown here is derived from an EMBL/GenBank/DDBJ whole genome shotgun (WGS) entry which is preliminary data.</text>
</comment>
<dbReference type="SMART" id="SM00342">
    <property type="entry name" value="HTH_ARAC"/>
    <property type="match status" value="1"/>
</dbReference>
<dbReference type="GO" id="GO:0043565">
    <property type="term" value="F:sequence-specific DNA binding"/>
    <property type="evidence" value="ECO:0007669"/>
    <property type="project" value="InterPro"/>
</dbReference>
<keyword evidence="3" id="KW-0804">Transcription</keyword>
<dbReference type="Gene3D" id="1.10.10.60">
    <property type="entry name" value="Homeodomain-like"/>
    <property type="match status" value="2"/>
</dbReference>
<dbReference type="CDD" id="cd02208">
    <property type="entry name" value="cupin_RmlC-like"/>
    <property type="match status" value="1"/>
</dbReference>
<dbReference type="InterPro" id="IPR009057">
    <property type="entry name" value="Homeodomain-like_sf"/>
</dbReference>
<dbReference type="Proteomes" id="UP001198893">
    <property type="component" value="Unassembled WGS sequence"/>
</dbReference>
<evidence type="ECO:0000259" key="4">
    <source>
        <dbReference type="PROSITE" id="PS01124"/>
    </source>
</evidence>
<keyword evidence="2" id="KW-0238">DNA-binding</keyword>
<dbReference type="GO" id="GO:0003700">
    <property type="term" value="F:DNA-binding transcription factor activity"/>
    <property type="evidence" value="ECO:0007669"/>
    <property type="project" value="InterPro"/>
</dbReference>
<protein>
    <submittedName>
        <fullName evidence="5">AraC family transcriptional regulator</fullName>
    </submittedName>
</protein>
<dbReference type="SUPFAM" id="SSF46689">
    <property type="entry name" value="Homeodomain-like"/>
    <property type="match status" value="2"/>
</dbReference>
<name>A0AAW4WKK0_9FIRM</name>
<dbReference type="RefSeq" id="WP_227710739.1">
    <property type="nucleotide sequence ID" value="NZ_JAJEQW010000018.1"/>
</dbReference>
<evidence type="ECO:0000256" key="3">
    <source>
        <dbReference type="ARBA" id="ARBA00023163"/>
    </source>
</evidence>